<keyword evidence="2" id="KW-1185">Reference proteome</keyword>
<evidence type="ECO:0000313" key="2">
    <source>
        <dbReference type="Proteomes" id="UP000230066"/>
    </source>
</evidence>
<reference evidence="1" key="1">
    <citation type="submission" date="2019-03" db="EMBL/GenBank/DDBJ databases">
        <title>Improved annotation for the trematode Fasciola hepatica.</title>
        <authorList>
            <person name="Choi Y.-J."/>
            <person name="Martin J."/>
            <person name="Mitreva M."/>
        </authorList>
    </citation>
    <scope>NUCLEOTIDE SEQUENCE [LARGE SCALE GENOMIC DNA]</scope>
</reference>
<evidence type="ECO:0000313" key="1">
    <source>
        <dbReference type="EMBL" id="THD18977.1"/>
    </source>
</evidence>
<accession>A0A4E0RBY3</accession>
<comment type="caution">
    <text evidence="1">The sequence shown here is derived from an EMBL/GenBank/DDBJ whole genome shotgun (WGS) entry which is preliminary data.</text>
</comment>
<dbReference type="AlphaFoldDB" id="A0A4E0RBY3"/>
<name>A0A4E0RBY3_FASHE</name>
<dbReference type="Proteomes" id="UP000230066">
    <property type="component" value="Unassembled WGS sequence"/>
</dbReference>
<organism evidence="1 2">
    <name type="scientific">Fasciola hepatica</name>
    <name type="common">Liver fluke</name>
    <dbReference type="NCBI Taxonomy" id="6192"/>
    <lineage>
        <taxon>Eukaryota</taxon>
        <taxon>Metazoa</taxon>
        <taxon>Spiralia</taxon>
        <taxon>Lophotrochozoa</taxon>
        <taxon>Platyhelminthes</taxon>
        <taxon>Trematoda</taxon>
        <taxon>Digenea</taxon>
        <taxon>Plagiorchiida</taxon>
        <taxon>Echinostomata</taxon>
        <taxon>Echinostomatoidea</taxon>
        <taxon>Fasciolidae</taxon>
        <taxon>Fasciola</taxon>
    </lineage>
</organism>
<gene>
    <name evidence="1" type="ORF">D915_010283</name>
</gene>
<dbReference type="EMBL" id="JXXN02007797">
    <property type="protein sequence ID" value="THD18977.1"/>
    <property type="molecule type" value="Genomic_DNA"/>
</dbReference>
<sequence>MSNFSRNLRMNKAESTTIKIFIPPMTTIHDSSLSVTCPKSFNSSKPQCTVKVVRLTNAMFVNFKASVQNFTEFNIIQQNRFKINFMEITSKGKTSDQSLLEIIVEIEVRLTHCADVQTNSSVDIQIEGRFEGNQMNETLSVGILKEQRPIIELHLVMQTNTLNVYPGNTVVINATLKNTETSQGECRSVVLVLHNSAWVKNVYLTHRNRKTILNKTDTRRMDIMVSSVF</sequence>
<protein>
    <submittedName>
        <fullName evidence="1">Uncharacterized protein</fullName>
    </submittedName>
</protein>
<proteinExistence type="predicted"/>